<dbReference type="PROSITE" id="PS50297">
    <property type="entry name" value="ANK_REP_REGION"/>
    <property type="match status" value="2"/>
</dbReference>
<evidence type="ECO:0000256" key="1">
    <source>
        <dbReference type="ARBA" id="ARBA00022737"/>
    </source>
</evidence>
<accession>A0A0F3MLN8</accession>
<proteinExistence type="predicted"/>
<dbReference type="PROSITE" id="PS50088">
    <property type="entry name" value="ANK_REPEAT"/>
    <property type="match status" value="3"/>
</dbReference>
<dbReference type="EMBL" id="LANP01000008">
    <property type="protein sequence ID" value="KJV56561.1"/>
    <property type="molecule type" value="Genomic_DNA"/>
</dbReference>
<dbReference type="SMART" id="SM00248">
    <property type="entry name" value="ANK"/>
    <property type="match status" value="6"/>
</dbReference>
<dbReference type="PANTHER" id="PTHR24171">
    <property type="entry name" value="ANKYRIN REPEAT DOMAIN-CONTAINING PROTEIN 39-RELATED"/>
    <property type="match status" value="1"/>
</dbReference>
<keyword evidence="6" id="KW-1185">Reference proteome</keyword>
<dbReference type="AlphaFoldDB" id="A0A0F3MLN8"/>
<evidence type="ECO:0000313" key="5">
    <source>
        <dbReference type="EMBL" id="KJV56561.1"/>
    </source>
</evidence>
<gene>
    <name evidence="5" type="ORF">OCHUTO_0429</name>
</gene>
<dbReference type="Pfam" id="PF12796">
    <property type="entry name" value="Ank_2"/>
    <property type="match status" value="2"/>
</dbReference>
<organism evidence="5 6">
    <name type="scientific">Orientia chuto str. Dubai</name>
    <dbReference type="NCBI Taxonomy" id="1359168"/>
    <lineage>
        <taxon>Bacteria</taxon>
        <taxon>Pseudomonadati</taxon>
        <taxon>Pseudomonadota</taxon>
        <taxon>Alphaproteobacteria</taxon>
        <taxon>Rickettsiales</taxon>
        <taxon>Rickettsiaceae</taxon>
        <taxon>Rickettsieae</taxon>
        <taxon>Orientia</taxon>
    </lineage>
</organism>
<dbReference type="PATRIC" id="fig|1359168.3.peg.1193"/>
<dbReference type="Gene3D" id="1.25.40.20">
    <property type="entry name" value="Ankyrin repeat-containing domain"/>
    <property type="match status" value="3"/>
</dbReference>
<evidence type="ECO:0000313" key="6">
    <source>
        <dbReference type="Proteomes" id="UP000033616"/>
    </source>
</evidence>
<dbReference type="OrthoDB" id="7164678at2"/>
<dbReference type="Proteomes" id="UP000033616">
    <property type="component" value="Unassembled WGS sequence"/>
</dbReference>
<dbReference type="InterPro" id="IPR036770">
    <property type="entry name" value="Ankyrin_rpt-contain_sf"/>
</dbReference>
<evidence type="ECO:0000259" key="4">
    <source>
        <dbReference type="Pfam" id="PF09372"/>
    </source>
</evidence>
<keyword evidence="1" id="KW-0677">Repeat</keyword>
<protein>
    <submittedName>
        <fullName evidence="5">Ankyrin repeat family protein</fullName>
    </submittedName>
</protein>
<dbReference type="STRING" id="1359168.OCHUTO_0429"/>
<feature type="domain" description="PRANC" evidence="4">
    <location>
        <begin position="236"/>
        <end position="329"/>
    </location>
</feature>
<sequence length="333" mass="36581">MNNATLRSAAKHGNAAEVQRILLEGESIDINSVDEDGSTALHLAVYEGHTETVNILLAHGADPNLEDMYRRSSLITATIKGYNDVVHSLLVHGADVEQGGINGNTALHYASVRSVELVKTLVAHGANVNCQNTLWDTPLHLAAGYNKLKNVQYLLASGADTSLCNNVLCTPLRCMNHSDGENLEIVKLLVANIVKREACNQNVDLADKLLVDSVFADLKQGCLQEIQEMQAIIVKDELSLWDIFVAGNNKEEQKKYASMLDVTKCAQYRLYIDEDIVKSAVLHTALESMSKIFDPCSSPDAQPHLPYLPPEMKLMILENLSNEELIKMSQSEG</sequence>
<dbReference type="InterPro" id="IPR002110">
    <property type="entry name" value="Ankyrin_rpt"/>
</dbReference>
<keyword evidence="2 3" id="KW-0040">ANK repeat</keyword>
<dbReference type="InterPro" id="IPR018272">
    <property type="entry name" value="PRANC_domain"/>
</dbReference>
<dbReference type="PANTHER" id="PTHR24171:SF9">
    <property type="entry name" value="ANKYRIN REPEAT DOMAIN-CONTAINING PROTEIN 39"/>
    <property type="match status" value="1"/>
</dbReference>
<comment type="caution">
    <text evidence="5">The sequence shown here is derived from an EMBL/GenBank/DDBJ whole genome shotgun (WGS) entry which is preliminary data.</text>
</comment>
<dbReference type="PRINTS" id="PR01415">
    <property type="entry name" value="ANKYRIN"/>
</dbReference>
<feature type="repeat" description="ANK" evidence="3">
    <location>
        <begin position="102"/>
        <end position="133"/>
    </location>
</feature>
<feature type="repeat" description="ANK" evidence="3">
    <location>
        <begin position="36"/>
        <end position="68"/>
    </location>
</feature>
<reference evidence="5 6" key="1">
    <citation type="submission" date="2015-02" db="EMBL/GenBank/DDBJ databases">
        <title>Genome Sequencing of Rickettsiales.</title>
        <authorList>
            <person name="Daugherty S.C."/>
            <person name="Su Q."/>
            <person name="Abolude K."/>
            <person name="Beier-Sexton M."/>
            <person name="Carlyon J.A."/>
            <person name="Carter R."/>
            <person name="Day N.P."/>
            <person name="Dumler S.J."/>
            <person name="Dyachenko V."/>
            <person name="Godinez A."/>
            <person name="Kurtti T.J."/>
            <person name="Lichay M."/>
            <person name="Mullins K.E."/>
            <person name="Ott S."/>
            <person name="Pappas-Brown V."/>
            <person name="Paris D.H."/>
            <person name="Patel P."/>
            <person name="Richards A.L."/>
            <person name="Sadzewicz L."/>
            <person name="Sears K."/>
            <person name="Seidman D."/>
            <person name="Sengamalay N."/>
            <person name="Stenos J."/>
            <person name="Tallon L.J."/>
            <person name="Vincent G."/>
            <person name="Fraser C.M."/>
            <person name="Munderloh U."/>
            <person name="Dunning-Hotopp J.C."/>
        </authorList>
    </citation>
    <scope>NUCLEOTIDE SEQUENCE [LARGE SCALE GENOMIC DNA]</scope>
    <source>
        <strain evidence="5 6">Fuller</strain>
    </source>
</reference>
<dbReference type="SUPFAM" id="SSF48403">
    <property type="entry name" value="Ankyrin repeat"/>
    <property type="match status" value="1"/>
</dbReference>
<feature type="repeat" description="ANK" evidence="3">
    <location>
        <begin position="134"/>
        <end position="166"/>
    </location>
</feature>
<name>A0A0F3MLN8_9RICK</name>
<dbReference type="RefSeq" id="WP_045797152.1">
    <property type="nucleotide sequence ID" value="NZ_LANP01000008.1"/>
</dbReference>
<dbReference type="Pfam" id="PF09372">
    <property type="entry name" value="PRANC"/>
    <property type="match status" value="1"/>
</dbReference>
<evidence type="ECO:0000256" key="2">
    <source>
        <dbReference type="ARBA" id="ARBA00023043"/>
    </source>
</evidence>
<evidence type="ECO:0000256" key="3">
    <source>
        <dbReference type="PROSITE-ProRule" id="PRU00023"/>
    </source>
</evidence>